<dbReference type="Proteomes" id="UP000636960">
    <property type="component" value="Unassembled WGS sequence"/>
</dbReference>
<dbReference type="AlphaFoldDB" id="A0A919MZI7"/>
<keyword evidence="2" id="KW-1185">Reference proteome</keyword>
<protein>
    <submittedName>
        <fullName evidence="1">Uncharacterized protein</fullName>
    </submittedName>
</protein>
<name>A0A919MZI7_9ACTN</name>
<gene>
    <name evidence="1" type="ORF">Ari01nite_90380</name>
</gene>
<evidence type="ECO:0000313" key="2">
    <source>
        <dbReference type="Proteomes" id="UP000636960"/>
    </source>
</evidence>
<accession>A0A919MZI7</accession>
<dbReference type="EMBL" id="BOMV01000106">
    <property type="protein sequence ID" value="GIF01574.1"/>
    <property type="molecule type" value="Genomic_DNA"/>
</dbReference>
<organism evidence="1 2">
    <name type="scientific">Paractinoplanes rishiriensis</name>
    <dbReference type="NCBI Taxonomy" id="1050105"/>
    <lineage>
        <taxon>Bacteria</taxon>
        <taxon>Bacillati</taxon>
        <taxon>Actinomycetota</taxon>
        <taxon>Actinomycetes</taxon>
        <taxon>Micromonosporales</taxon>
        <taxon>Micromonosporaceae</taxon>
        <taxon>Paractinoplanes</taxon>
    </lineage>
</organism>
<reference evidence="1" key="1">
    <citation type="submission" date="2021-01" db="EMBL/GenBank/DDBJ databases">
        <title>Whole genome shotgun sequence of Actinoplanes rishiriensis NBRC 108556.</title>
        <authorList>
            <person name="Komaki H."/>
            <person name="Tamura T."/>
        </authorList>
    </citation>
    <scope>NUCLEOTIDE SEQUENCE</scope>
    <source>
        <strain evidence="1">NBRC 108556</strain>
    </source>
</reference>
<sequence length="105" mass="12502">MFDIMCRVQWKRGWTYELRWTAGHNGVRSRVVDSPAKLRAVVEWARRNPRVEKCSYRVTYELVGERIERCPQGHSLLTPRDTQPYRTEKKMRQVGRKRCCSSTIC</sequence>
<evidence type="ECO:0000313" key="1">
    <source>
        <dbReference type="EMBL" id="GIF01574.1"/>
    </source>
</evidence>
<proteinExistence type="predicted"/>
<comment type="caution">
    <text evidence="1">The sequence shown here is derived from an EMBL/GenBank/DDBJ whole genome shotgun (WGS) entry which is preliminary data.</text>
</comment>